<feature type="coiled-coil region" evidence="2">
    <location>
        <begin position="32"/>
        <end position="94"/>
    </location>
</feature>
<accession>D4H0R1</accession>
<dbReference type="OrthoDB" id="9784703at2"/>
<dbReference type="eggNOG" id="COG4942">
    <property type="taxonomic scope" value="Bacteria"/>
</dbReference>
<dbReference type="Pfam" id="PF01551">
    <property type="entry name" value="Peptidase_M23"/>
    <property type="match status" value="1"/>
</dbReference>
<evidence type="ECO:0000313" key="4">
    <source>
        <dbReference type="EMBL" id="ADD68574.1"/>
    </source>
</evidence>
<dbReference type="GO" id="GO:0004222">
    <property type="term" value="F:metalloendopeptidase activity"/>
    <property type="evidence" value="ECO:0007669"/>
    <property type="project" value="TreeGrafter"/>
</dbReference>
<keyword evidence="1" id="KW-0732">Signal</keyword>
<evidence type="ECO:0000256" key="1">
    <source>
        <dbReference type="ARBA" id="ARBA00022729"/>
    </source>
</evidence>
<dbReference type="STRING" id="522772.Dacet_1810"/>
<feature type="coiled-coil region" evidence="2">
    <location>
        <begin position="214"/>
        <end position="241"/>
    </location>
</feature>
<dbReference type="CDD" id="cd12797">
    <property type="entry name" value="M23_peptidase"/>
    <property type="match status" value="1"/>
</dbReference>
<dbReference type="Proteomes" id="UP000002012">
    <property type="component" value="Chromosome"/>
</dbReference>
<dbReference type="Gene3D" id="2.70.70.10">
    <property type="entry name" value="Glucose Permease (Domain IIA)"/>
    <property type="match status" value="1"/>
</dbReference>
<dbReference type="KEGG" id="dap:Dacet_1810"/>
<dbReference type="HOGENOM" id="CLU_029425_4_0_0"/>
<dbReference type="EMBL" id="CP001968">
    <property type="protein sequence ID" value="ADD68574.1"/>
    <property type="molecule type" value="Genomic_DNA"/>
</dbReference>
<organism evidence="4 5">
    <name type="scientific">Denitrovibrio acetiphilus (strain DSM 12809 / NBRC 114555 / N2460)</name>
    <dbReference type="NCBI Taxonomy" id="522772"/>
    <lineage>
        <taxon>Bacteria</taxon>
        <taxon>Pseudomonadati</taxon>
        <taxon>Deferribacterota</taxon>
        <taxon>Deferribacteres</taxon>
        <taxon>Deferribacterales</taxon>
        <taxon>Geovibrionaceae</taxon>
        <taxon>Denitrovibrio</taxon>
    </lineage>
</organism>
<dbReference type="PaxDb" id="522772-Dacet_1810"/>
<dbReference type="PANTHER" id="PTHR21666">
    <property type="entry name" value="PEPTIDASE-RELATED"/>
    <property type="match status" value="1"/>
</dbReference>
<keyword evidence="2" id="KW-0175">Coiled coil</keyword>
<protein>
    <submittedName>
        <fullName evidence="4">Peptidase M23</fullName>
    </submittedName>
</protein>
<dbReference type="PANTHER" id="PTHR21666:SF289">
    <property type="entry name" value="L-ALA--D-GLU ENDOPEPTIDASE"/>
    <property type="match status" value="1"/>
</dbReference>
<proteinExistence type="predicted"/>
<gene>
    <name evidence="4" type="ordered locus">Dacet_1810</name>
</gene>
<sequence precursor="true">MKFNILILSVFIALNLFAGTISDEIVRSDNYLRQVQKMIKEEQQAIKELRDEKKKKAKQLKKAEIELQYQKSISKKLESKLRNAEKDLSFINFQRTKLSNRQEELKDSIRAANFYLSGAGETDLLEAIILSDEIAEVAAGMQIISRVNERLFEMAKELEQNQKKLDETEVKLRHKQKEISMTLQDKNASLKEYQSKKILVNQLYRIAAEDEKIKNEYVSMLRDQQNELEQKIKEMELTQIKQGEERKFDGLDKNFKHMRKKLQWPIKGEITETFGTKKIQGFRGVIHKKGVKIKPDESHVSSVYDGVVMHTDTAWGLGWFVIVEHASGYYTLYANLNSITVKQNQKVHTGEILGTIDIDHEANTPYLYFEIRIHDKAVDPQKWLTS</sequence>
<feature type="coiled-coil region" evidence="2">
    <location>
        <begin position="141"/>
        <end position="178"/>
    </location>
</feature>
<evidence type="ECO:0000259" key="3">
    <source>
        <dbReference type="Pfam" id="PF01551"/>
    </source>
</evidence>
<dbReference type="FunCoup" id="D4H0R1">
    <property type="interactions" value="76"/>
</dbReference>
<dbReference type="InterPro" id="IPR016047">
    <property type="entry name" value="M23ase_b-sheet_dom"/>
</dbReference>
<dbReference type="InterPro" id="IPR050570">
    <property type="entry name" value="Cell_wall_metabolism_enzyme"/>
</dbReference>
<evidence type="ECO:0000256" key="2">
    <source>
        <dbReference type="SAM" id="Coils"/>
    </source>
</evidence>
<dbReference type="SUPFAM" id="SSF51261">
    <property type="entry name" value="Duplicated hybrid motif"/>
    <property type="match status" value="1"/>
</dbReference>
<dbReference type="InParanoid" id="D4H0R1"/>
<feature type="domain" description="M23ase beta-sheet core" evidence="3">
    <location>
        <begin position="288"/>
        <end position="380"/>
    </location>
</feature>
<dbReference type="RefSeq" id="WP_013011084.1">
    <property type="nucleotide sequence ID" value="NC_013943.1"/>
</dbReference>
<keyword evidence="5" id="KW-1185">Reference proteome</keyword>
<dbReference type="AlphaFoldDB" id="D4H0R1"/>
<reference evidence="4 5" key="1">
    <citation type="journal article" date="2010" name="Stand. Genomic Sci.">
        <title>Complete genome sequence of Denitrovibrio acetiphilus type strain (N2460).</title>
        <authorList>
            <person name="Kiss H."/>
            <person name="Lang E."/>
            <person name="Lapidus A."/>
            <person name="Copeland A."/>
            <person name="Nolan M."/>
            <person name="Glavina Del Rio T."/>
            <person name="Chen F."/>
            <person name="Lucas S."/>
            <person name="Tice H."/>
            <person name="Cheng J.F."/>
            <person name="Han C."/>
            <person name="Goodwin L."/>
            <person name="Pitluck S."/>
            <person name="Liolios K."/>
            <person name="Pati A."/>
            <person name="Ivanova N."/>
            <person name="Mavromatis K."/>
            <person name="Chen A."/>
            <person name="Palaniappan K."/>
            <person name="Land M."/>
            <person name="Hauser L."/>
            <person name="Chang Y.J."/>
            <person name="Jeffries C.D."/>
            <person name="Detter J.C."/>
            <person name="Brettin T."/>
            <person name="Spring S."/>
            <person name="Rohde M."/>
            <person name="Goker M."/>
            <person name="Woyke T."/>
            <person name="Bristow J."/>
            <person name="Eisen J.A."/>
            <person name="Markowitz V."/>
            <person name="Hugenholtz P."/>
            <person name="Kyrpides N.C."/>
            <person name="Klenk H.P."/>
        </authorList>
    </citation>
    <scope>NUCLEOTIDE SEQUENCE [LARGE SCALE GENOMIC DNA]</scope>
    <source>
        <strain evidence="5">DSM 12809 / NBRC 114555 / N2460</strain>
    </source>
</reference>
<evidence type="ECO:0000313" key="5">
    <source>
        <dbReference type="Proteomes" id="UP000002012"/>
    </source>
</evidence>
<dbReference type="InterPro" id="IPR011055">
    <property type="entry name" value="Dup_hybrid_motif"/>
</dbReference>
<name>D4H0R1_DENA2</name>